<dbReference type="PANTHER" id="PTHR31672:SF13">
    <property type="entry name" value="F-BOX PROTEIN CPR30-LIKE"/>
    <property type="match status" value="1"/>
</dbReference>
<dbReference type="InterPro" id="IPR050796">
    <property type="entry name" value="SCF_F-box_component"/>
</dbReference>
<feature type="domain" description="F-box" evidence="1">
    <location>
        <begin position="7"/>
        <end position="58"/>
    </location>
</feature>
<organism evidence="2 3">
    <name type="scientific">Lactuca sativa</name>
    <name type="common">Garden lettuce</name>
    <dbReference type="NCBI Taxonomy" id="4236"/>
    <lineage>
        <taxon>Eukaryota</taxon>
        <taxon>Viridiplantae</taxon>
        <taxon>Streptophyta</taxon>
        <taxon>Embryophyta</taxon>
        <taxon>Tracheophyta</taxon>
        <taxon>Spermatophyta</taxon>
        <taxon>Magnoliopsida</taxon>
        <taxon>eudicotyledons</taxon>
        <taxon>Gunneridae</taxon>
        <taxon>Pentapetalae</taxon>
        <taxon>asterids</taxon>
        <taxon>campanulids</taxon>
        <taxon>Asterales</taxon>
        <taxon>Asteraceae</taxon>
        <taxon>Cichorioideae</taxon>
        <taxon>Cichorieae</taxon>
        <taxon>Lactucinae</taxon>
        <taxon>Lactuca</taxon>
    </lineage>
</organism>
<keyword evidence="3" id="KW-1185">Reference proteome</keyword>
<evidence type="ECO:0000313" key="2">
    <source>
        <dbReference type="EMBL" id="KAJ0193138.1"/>
    </source>
</evidence>
<dbReference type="SUPFAM" id="SSF81383">
    <property type="entry name" value="F-box domain"/>
    <property type="match status" value="1"/>
</dbReference>
<proteinExistence type="predicted"/>
<dbReference type="PANTHER" id="PTHR31672">
    <property type="entry name" value="BNACNNG10540D PROTEIN"/>
    <property type="match status" value="1"/>
</dbReference>
<gene>
    <name evidence="2" type="ORF">LSAT_V11C800398710</name>
</gene>
<dbReference type="InterPro" id="IPR013187">
    <property type="entry name" value="F-box-assoc_dom_typ3"/>
</dbReference>
<comment type="caution">
    <text evidence="2">The sequence shown here is derived from an EMBL/GenBank/DDBJ whole genome shotgun (WGS) entry which is preliminary data.</text>
</comment>
<accession>A0A9R1UTA2</accession>
<dbReference type="Gramene" id="rna-gnl|WGS:NBSK|LSAT_8X22021_mrna">
    <property type="protein sequence ID" value="cds-PLY89447.1"/>
    <property type="gene ID" value="gene-LSAT_8X22021"/>
</dbReference>
<dbReference type="Pfam" id="PF12937">
    <property type="entry name" value="F-box-like"/>
    <property type="match status" value="1"/>
</dbReference>
<dbReference type="Pfam" id="PF08268">
    <property type="entry name" value="FBA_3"/>
    <property type="match status" value="1"/>
</dbReference>
<reference evidence="2 3" key="1">
    <citation type="journal article" date="2017" name="Nat. Commun.">
        <title>Genome assembly with in vitro proximity ligation data and whole-genome triplication in lettuce.</title>
        <authorList>
            <person name="Reyes-Chin-Wo S."/>
            <person name="Wang Z."/>
            <person name="Yang X."/>
            <person name="Kozik A."/>
            <person name="Arikit S."/>
            <person name="Song C."/>
            <person name="Xia L."/>
            <person name="Froenicke L."/>
            <person name="Lavelle D.O."/>
            <person name="Truco M.J."/>
            <person name="Xia R."/>
            <person name="Zhu S."/>
            <person name="Xu C."/>
            <person name="Xu H."/>
            <person name="Xu X."/>
            <person name="Cox K."/>
            <person name="Korf I."/>
            <person name="Meyers B.C."/>
            <person name="Michelmore R.W."/>
        </authorList>
    </citation>
    <scope>NUCLEOTIDE SEQUENCE [LARGE SCALE GENOMIC DNA]</scope>
    <source>
        <strain evidence="3">cv. Salinas</strain>
        <tissue evidence="2">Seedlings</tissue>
    </source>
</reference>
<evidence type="ECO:0000313" key="3">
    <source>
        <dbReference type="Proteomes" id="UP000235145"/>
    </source>
</evidence>
<dbReference type="InterPro" id="IPR001810">
    <property type="entry name" value="F-box_dom"/>
</dbReference>
<sequence length="382" mass="43606">MASRRNLATIENLPNEVLSDIFIQLIAKQLAQMRCVCKPWNALLSDPSFVKSHLLRSIHHNDEILLFFREGLSFDFSSFTARPSHSPDLELTNFIKPPFNPQSKDGRGGIIGSVNGLICYYYKSYDDDDDDYVVHVCNPSLSAMLTLPPCLVPFNKSSEVHFRFGFDPKADDYKLVKLTSYPRESKMVPQAEVYSMRKGTWELISQRFPSHVTIISTRDEVCTDGHDGHCHWLGYTDVGWKKETIVAFDLNLETFRMIPLPDSVVDYYSFCMNVMNAVGVLSGKLCVMSKADLDCEVWVMDEYGVAESWVKHHEFSQFFFDIYPYGFTSHGEYLFHAPNDRFALYDPIAEKCKTFKIMGGQLGIIKVVGYVDSLVWVAPAKR</sequence>
<evidence type="ECO:0000259" key="1">
    <source>
        <dbReference type="PROSITE" id="PS50181"/>
    </source>
</evidence>
<dbReference type="OrthoDB" id="1867629at2759"/>
<dbReference type="Gene3D" id="1.20.1280.50">
    <property type="match status" value="1"/>
</dbReference>
<dbReference type="InterPro" id="IPR017451">
    <property type="entry name" value="F-box-assoc_interact_dom"/>
</dbReference>
<dbReference type="CDD" id="cd22157">
    <property type="entry name" value="F-box_AtFBW1-like"/>
    <property type="match status" value="1"/>
</dbReference>
<name>A0A9R1UTA2_LACSA</name>
<dbReference type="Proteomes" id="UP000235145">
    <property type="component" value="Unassembled WGS sequence"/>
</dbReference>
<dbReference type="SMART" id="SM00256">
    <property type="entry name" value="FBOX"/>
    <property type="match status" value="1"/>
</dbReference>
<dbReference type="InterPro" id="IPR036047">
    <property type="entry name" value="F-box-like_dom_sf"/>
</dbReference>
<protein>
    <recommendedName>
        <fullName evidence="1">F-box domain-containing protein</fullName>
    </recommendedName>
</protein>
<dbReference type="NCBIfam" id="TIGR01640">
    <property type="entry name" value="F_box_assoc_1"/>
    <property type="match status" value="1"/>
</dbReference>
<dbReference type="AlphaFoldDB" id="A0A9R1UTA2"/>
<dbReference type="PROSITE" id="PS50181">
    <property type="entry name" value="FBOX"/>
    <property type="match status" value="1"/>
</dbReference>
<dbReference type="EMBL" id="NBSK02000008">
    <property type="protein sequence ID" value="KAJ0193138.1"/>
    <property type="molecule type" value="Genomic_DNA"/>
</dbReference>